<keyword evidence="2" id="KW-0472">Membrane</keyword>
<dbReference type="GO" id="GO:0016887">
    <property type="term" value="F:ATP hydrolysis activity"/>
    <property type="evidence" value="ECO:0007669"/>
    <property type="project" value="InterPro"/>
</dbReference>
<dbReference type="InterPro" id="IPR017871">
    <property type="entry name" value="ABC_transporter-like_CS"/>
</dbReference>
<dbReference type="PROSITE" id="PS00211">
    <property type="entry name" value="ABC_TRANSPORTER_1"/>
    <property type="match status" value="1"/>
</dbReference>
<keyword evidence="4 7" id="KW-0067">ATP-binding</keyword>
<feature type="region of interest" description="Disordered" evidence="5">
    <location>
        <begin position="272"/>
        <end position="294"/>
    </location>
</feature>
<dbReference type="InterPro" id="IPR003439">
    <property type="entry name" value="ABC_transporter-like_ATP-bd"/>
</dbReference>
<dbReference type="PROSITE" id="PS50893">
    <property type="entry name" value="ABC_TRANSPORTER_2"/>
    <property type="match status" value="1"/>
</dbReference>
<dbReference type="SUPFAM" id="SSF52540">
    <property type="entry name" value="P-loop containing nucleoside triphosphate hydrolases"/>
    <property type="match status" value="1"/>
</dbReference>
<evidence type="ECO:0000256" key="3">
    <source>
        <dbReference type="ARBA" id="ARBA00022741"/>
    </source>
</evidence>
<dbReference type="AlphaFoldDB" id="A0A935TA81"/>
<reference evidence="7 8" key="1">
    <citation type="submission" date="2020-10" db="EMBL/GenBank/DDBJ databases">
        <title>Connecting structure to function with the recovery of over 1000 high-quality activated sludge metagenome-assembled genomes encoding full-length rRNA genes using long-read sequencing.</title>
        <authorList>
            <person name="Singleton C.M."/>
            <person name="Petriglieri F."/>
            <person name="Kristensen J.M."/>
            <person name="Kirkegaard R.H."/>
            <person name="Michaelsen T.Y."/>
            <person name="Andersen M.H."/>
            <person name="Karst S.M."/>
            <person name="Dueholm M.S."/>
            <person name="Nielsen P.H."/>
            <person name="Albertsen M."/>
        </authorList>
    </citation>
    <scope>NUCLEOTIDE SEQUENCE [LARGE SCALE GENOMIC DNA]</scope>
    <source>
        <strain evidence="7">Fred_18-Q3-R57-64_BAT3C.720</strain>
    </source>
</reference>
<evidence type="ECO:0000313" key="7">
    <source>
        <dbReference type="EMBL" id="MBK7954661.1"/>
    </source>
</evidence>
<feature type="domain" description="ABC transporter" evidence="6">
    <location>
        <begin position="26"/>
        <end position="263"/>
    </location>
</feature>
<accession>A0A935TA81</accession>
<dbReference type="PANTHER" id="PTHR43023">
    <property type="entry name" value="PROTEIN TRIGALACTOSYLDIACYLGLYCEROL 3, CHLOROPLASTIC"/>
    <property type="match status" value="1"/>
</dbReference>
<evidence type="ECO:0000256" key="5">
    <source>
        <dbReference type="SAM" id="MobiDB-lite"/>
    </source>
</evidence>
<comment type="caution">
    <text evidence="7">The sequence shown here is derived from an EMBL/GenBank/DDBJ whole genome shotgun (WGS) entry which is preliminary data.</text>
</comment>
<sequence length="294" mass="32140">MPCSRWSLVRWTSDVRDEKRSAETVIELSKVSTRFGDHVVHSEVDLQVSRSEVFALIGGSGSGKSTLLREMILLQRPNSGTIRVLGVDLQDIGDDEALALRQRWGVMFQHGGLFSSLTVKENVGLPLREHTRLDDALIDEIAAWKLAVTGLKAEVGAQYPSELSGGMIKRASLARAMALDPELLFLDEPTAGLDPDSAGGVDQLVRKLRDLFGLTIVIVTHDLDLLWQVADRVAVLGEGKVQGIGSMSELSQMDHPAVRMFFDGPRGRAAQAQERHLADLEAGRKTVRPSSKAK</sequence>
<organism evidence="7 8">
    <name type="scientific">Candidatus Accumulibacter affinis</name>
    <dbReference type="NCBI Taxonomy" id="2954384"/>
    <lineage>
        <taxon>Bacteria</taxon>
        <taxon>Pseudomonadati</taxon>
        <taxon>Pseudomonadota</taxon>
        <taxon>Betaproteobacteria</taxon>
        <taxon>Candidatus Accumulibacter</taxon>
    </lineage>
</organism>
<evidence type="ECO:0000259" key="6">
    <source>
        <dbReference type="PROSITE" id="PS50893"/>
    </source>
</evidence>
<dbReference type="GO" id="GO:0005524">
    <property type="term" value="F:ATP binding"/>
    <property type="evidence" value="ECO:0007669"/>
    <property type="project" value="UniProtKB-KW"/>
</dbReference>
<feature type="compositionally biased region" description="Basic and acidic residues" evidence="5">
    <location>
        <begin position="273"/>
        <end position="284"/>
    </location>
</feature>
<evidence type="ECO:0000256" key="2">
    <source>
        <dbReference type="ARBA" id="ARBA00022475"/>
    </source>
</evidence>
<dbReference type="SMART" id="SM00382">
    <property type="entry name" value="AAA"/>
    <property type="match status" value="1"/>
</dbReference>
<name>A0A935TA81_9PROT</name>
<keyword evidence="3" id="KW-0547">Nucleotide-binding</keyword>
<dbReference type="Proteomes" id="UP000706151">
    <property type="component" value="Unassembled WGS sequence"/>
</dbReference>
<dbReference type="Gene3D" id="3.40.50.300">
    <property type="entry name" value="P-loop containing nucleotide triphosphate hydrolases"/>
    <property type="match status" value="1"/>
</dbReference>
<dbReference type="InterPro" id="IPR003593">
    <property type="entry name" value="AAA+_ATPase"/>
</dbReference>
<dbReference type="EMBL" id="JADJOT010000009">
    <property type="protein sequence ID" value="MBK7954661.1"/>
    <property type="molecule type" value="Genomic_DNA"/>
</dbReference>
<evidence type="ECO:0000256" key="1">
    <source>
        <dbReference type="ARBA" id="ARBA00022448"/>
    </source>
</evidence>
<proteinExistence type="predicted"/>
<dbReference type="Pfam" id="PF00005">
    <property type="entry name" value="ABC_tran"/>
    <property type="match status" value="1"/>
</dbReference>
<keyword evidence="1" id="KW-0813">Transport</keyword>
<feature type="compositionally biased region" description="Basic residues" evidence="5">
    <location>
        <begin position="285"/>
        <end position="294"/>
    </location>
</feature>
<gene>
    <name evidence="7" type="ORF">IPK02_12290</name>
</gene>
<evidence type="ECO:0000313" key="8">
    <source>
        <dbReference type="Proteomes" id="UP000706151"/>
    </source>
</evidence>
<dbReference type="PANTHER" id="PTHR43023:SF3">
    <property type="entry name" value="PROTEIN TRIGALACTOSYLDIACYLGLYCEROL 3, CHLOROPLASTIC"/>
    <property type="match status" value="1"/>
</dbReference>
<evidence type="ECO:0000256" key="4">
    <source>
        <dbReference type="ARBA" id="ARBA00022840"/>
    </source>
</evidence>
<dbReference type="InterPro" id="IPR027417">
    <property type="entry name" value="P-loop_NTPase"/>
</dbReference>
<protein>
    <submittedName>
        <fullName evidence="7">ATP-binding cassette domain-containing protein</fullName>
    </submittedName>
</protein>
<keyword evidence="2" id="KW-1003">Cell membrane</keyword>